<name>A0A512B8N0_9BACT</name>
<feature type="compositionally biased region" description="Low complexity" evidence="1">
    <location>
        <begin position="1"/>
        <end position="14"/>
    </location>
</feature>
<sequence>MQTNTEVANEATTAKPAVEISKVEPPQKEVEQSPVVKKDETLLAEKGKKAAAKKLEQAPEVKTSSFKELDSKKVKSLEAKVKAIEGVKEVSMTPKAKKLVMLIALNKKEDDAVYQQVIEIASNNNFKVGRSYYIDEVLTVNLMQN</sequence>
<accession>A0A512B8N0</accession>
<dbReference type="Proteomes" id="UP000321513">
    <property type="component" value="Unassembled WGS sequence"/>
</dbReference>
<dbReference type="RefSeq" id="WP_147202390.1">
    <property type="nucleotide sequence ID" value="NZ_BJYT01000002.1"/>
</dbReference>
<keyword evidence="3" id="KW-1185">Reference proteome</keyword>
<evidence type="ECO:0000313" key="3">
    <source>
        <dbReference type="Proteomes" id="UP000321513"/>
    </source>
</evidence>
<feature type="region of interest" description="Disordered" evidence="1">
    <location>
        <begin position="1"/>
        <end position="35"/>
    </location>
</feature>
<reference evidence="2 3" key="1">
    <citation type="submission" date="2019-07" db="EMBL/GenBank/DDBJ databases">
        <title>Whole genome shotgun sequence of Segetibacter aerophilus NBRC 106135.</title>
        <authorList>
            <person name="Hosoyama A."/>
            <person name="Uohara A."/>
            <person name="Ohji S."/>
            <person name="Ichikawa N."/>
        </authorList>
    </citation>
    <scope>NUCLEOTIDE SEQUENCE [LARGE SCALE GENOMIC DNA]</scope>
    <source>
        <strain evidence="2 3">NBRC 106135</strain>
    </source>
</reference>
<feature type="compositionally biased region" description="Basic and acidic residues" evidence="1">
    <location>
        <begin position="21"/>
        <end position="35"/>
    </location>
</feature>
<dbReference type="AlphaFoldDB" id="A0A512B8N0"/>
<gene>
    <name evidence="2" type="ORF">SAE01_08170</name>
</gene>
<comment type="caution">
    <text evidence="2">The sequence shown here is derived from an EMBL/GenBank/DDBJ whole genome shotgun (WGS) entry which is preliminary data.</text>
</comment>
<evidence type="ECO:0000256" key="1">
    <source>
        <dbReference type="SAM" id="MobiDB-lite"/>
    </source>
</evidence>
<organism evidence="2 3">
    <name type="scientific">Segetibacter aerophilus</name>
    <dbReference type="NCBI Taxonomy" id="670293"/>
    <lineage>
        <taxon>Bacteria</taxon>
        <taxon>Pseudomonadati</taxon>
        <taxon>Bacteroidota</taxon>
        <taxon>Chitinophagia</taxon>
        <taxon>Chitinophagales</taxon>
        <taxon>Chitinophagaceae</taxon>
        <taxon>Segetibacter</taxon>
    </lineage>
</organism>
<proteinExistence type="predicted"/>
<protein>
    <submittedName>
        <fullName evidence="2">Uncharacterized protein</fullName>
    </submittedName>
</protein>
<dbReference type="EMBL" id="BJYT01000002">
    <property type="protein sequence ID" value="GEO08321.1"/>
    <property type="molecule type" value="Genomic_DNA"/>
</dbReference>
<evidence type="ECO:0000313" key="2">
    <source>
        <dbReference type="EMBL" id="GEO08321.1"/>
    </source>
</evidence>